<comment type="caution">
    <text evidence="1">The sequence shown here is derived from an EMBL/GenBank/DDBJ whole genome shotgun (WGS) entry which is preliminary data.</text>
</comment>
<dbReference type="Pfam" id="PF11367">
    <property type="entry name" value="Tail_completion_gp17"/>
    <property type="match status" value="1"/>
</dbReference>
<evidence type="ECO:0000313" key="1">
    <source>
        <dbReference type="EMBL" id="SEJ54372.1"/>
    </source>
</evidence>
<dbReference type="AlphaFoldDB" id="A0A975ZNJ0"/>
<dbReference type="Proteomes" id="UP000182932">
    <property type="component" value="Unassembled WGS sequence"/>
</dbReference>
<dbReference type="Gene3D" id="3.30.2000.30">
    <property type="match status" value="1"/>
</dbReference>
<dbReference type="GeneID" id="80818515"/>
<protein>
    <recommendedName>
        <fullName evidence="3">DUF3168 domain-containing protein</fullName>
    </recommendedName>
</protein>
<keyword evidence="2" id="KW-1185">Reference proteome</keyword>
<gene>
    <name evidence="1" type="ORF">SAMN04487940_10733</name>
</gene>
<dbReference type="RefSeq" id="WP_074836641.1">
    <property type="nucleotide sequence ID" value="NZ_CATLQZ010000003.1"/>
</dbReference>
<name>A0A975ZNJ0_9RHOB</name>
<organism evidence="1 2">
    <name type="scientific">Marinovum algicola</name>
    <dbReference type="NCBI Taxonomy" id="42444"/>
    <lineage>
        <taxon>Bacteria</taxon>
        <taxon>Pseudomonadati</taxon>
        <taxon>Pseudomonadota</taxon>
        <taxon>Alphaproteobacteria</taxon>
        <taxon>Rhodobacterales</taxon>
        <taxon>Roseobacteraceae</taxon>
        <taxon>Marinovum</taxon>
    </lineage>
</organism>
<dbReference type="InterPro" id="IPR053745">
    <property type="entry name" value="Viral_Tail_Comp_sf"/>
</dbReference>
<dbReference type="EMBL" id="FNYY01000007">
    <property type="protein sequence ID" value="SEJ54372.1"/>
    <property type="molecule type" value="Genomic_DNA"/>
</dbReference>
<evidence type="ECO:0008006" key="3">
    <source>
        <dbReference type="Google" id="ProtNLM"/>
    </source>
</evidence>
<dbReference type="InterPro" id="IPR021508">
    <property type="entry name" value="Gp17-like"/>
</dbReference>
<accession>A0A975ZNJ0</accession>
<reference evidence="1 2" key="1">
    <citation type="submission" date="2016-10" db="EMBL/GenBank/DDBJ databases">
        <authorList>
            <person name="Varghese N."/>
            <person name="Submissions S."/>
        </authorList>
    </citation>
    <scope>NUCLEOTIDE SEQUENCE [LARGE SCALE GENOMIC DNA]</scope>
    <source>
        <strain evidence="1 2">FF3</strain>
    </source>
</reference>
<evidence type="ECO:0000313" key="2">
    <source>
        <dbReference type="Proteomes" id="UP000182932"/>
    </source>
</evidence>
<proteinExistence type="predicted"/>
<sequence>MSYAVAAALQAAVYSQLSGDTALGAIVGTAVYDAVPAGTLPAIYVTLGAETARDRSDMTGRGAAHDLRISVISDAQGFQQAKEAAAAVSDALDAVPPALSRGRLVGLWFRQAKATLDRSDGTRRIDMIFRARVEDN</sequence>